<dbReference type="OrthoDB" id="9802500at2"/>
<dbReference type="AlphaFoldDB" id="A0A1I7I5R1"/>
<protein>
    <submittedName>
        <fullName evidence="2">Adenylate cyclase</fullName>
    </submittedName>
</protein>
<dbReference type="GO" id="GO:0009190">
    <property type="term" value="P:cyclic nucleotide biosynthetic process"/>
    <property type="evidence" value="ECO:0007669"/>
    <property type="project" value="InterPro"/>
</dbReference>
<dbReference type="PANTHER" id="PTHR43081:SF1">
    <property type="entry name" value="ADENYLATE CYCLASE, TERMINAL-DIFFERENTIATION SPECIFIC"/>
    <property type="match status" value="1"/>
</dbReference>
<dbReference type="Pfam" id="PF05226">
    <property type="entry name" value="CHASE2"/>
    <property type="match status" value="1"/>
</dbReference>
<reference evidence="2 3" key="1">
    <citation type="submission" date="2016-10" db="EMBL/GenBank/DDBJ databases">
        <authorList>
            <person name="de Groot N.N."/>
        </authorList>
    </citation>
    <scope>NUCLEOTIDE SEQUENCE [LARGE SCALE GENOMIC DNA]</scope>
    <source>
        <strain evidence="2 3">R-24608</strain>
    </source>
</reference>
<dbReference type="GO" id="GO:0004016">
    <property type="term" value="F:adenylate cyclase activity"/>
    <property type="evidence" value="ECO:0007669"/>
    <property type="project" value="UniProtKB-ARBA"/>
</dbReference>
<evidence type="ECO:0000313" key="2">
    <source>
        <dbReference type="EMBL" id="SFU68299.1"/>
    </source>
</evidence>
<dbReference type="SMART" id="SM01080">
    <property type="entry name" value="CHASE2"/>
    <property type="match status" value="1"/>
</dbReference>
<gene>
    <name evidence="2" type="ORF">SAMN04489707_101469</name>
</gene>
<dbReference type="InterPro" id="IPR007890">
    <property type="entry name" value="CHASE2"/>
</dbReference>
<organism evidence="2 3">
    <name type="scientific">Paenacidovorax caeni</name>
    <dbReference type="NCBI Taxonomy" id="343013"/>
    <lineage>
        <taxon>Bacteria</taxon>
        <taxon>Pseudomonadati</taxon>
        <taxon>Pseudomonadota</taxon>
        <taxon>Betaproteobacteria</taxon>
        <taxon>Burkholderiales</taxon>
        <taxon>Comamonadaceae</taxon>
        <taxon>Paenacidovorax</taxon>
    </lineage>
</organism>
<dbReference type="PROSITE" id="PS50125">
    <property type="entry name" value="GUANYLATE_CYCLASE_2"/>
    <property type="match status" value="1"/>
</dbReference>
<name>A0A1I7I5R1_9BURK</name>
<dbReference type="CDD" id="cd07302">
    <property type="entry name" value="CHD"/>
    <property type="match status" value="1"/>
</dbReference>
<accession>A0A1I7I5R1</accession>
<dbReference type="GO" id="GO:0035556">
    <property type="term" value="P:intracellular signal transduction"/>
    <property type="evidence" value="ECO:0007669"/>
    <property type="project" value="InterPro"/>
</dbReference>
<evidence type="ECO:0000259" key="1">
    <source>
        <dbReference type="PROSITE" id="PS50125"/>
    </source>
</evidence>
<dbReference type="InterPro" id="IPR029787">
    <property type="entry name" value="Nucleotide_cyclase"/>
</dbReference>
<dbReference type="EMBL" id="FPBX01000014">
    <property type="protein sequence ID" value="SFU68299.1"/>
    <property type="molecule type" value="Genomic_DNA"/>
</dbReference>
<proteinExistence type="predicted"/>
<dbReference type="STRING" id="343013.SAMN04489707_101469"/>
<evidence type="ECO:0000313" key="3">
    <source>
        <dbReference type="Proteomes" id="UP000183656"/>
    </source>
</evidence>
<dbReference type="InterPro" id="IPR050697">
    <property type="entry name" value="Adenylyl/Guanylyl_Cyclase_3/4"/>
</dbReference>
<dbReference type="PANTHER" id="PTHR43081">
    <property type="entry name" value="ADENYLATE CYCLASE, TERMINAL-DIFFERENTIATION SPECIFIC-RELATED"/>
    <property type="match status" value="1"/>
</dbReference>
<dbReference type="Gene3D" id="3.30.70.1230">
    <property type="entry name" value="Nucleotide cyclase"/>
    <property type="match status" value="1"/>
</dbReference>
<sequence length="643" mass="66994">MADVARAWMQRVALALALCGLLAWLPAWDALARLEHDLLAAYGAGPPPAVGVLVVGIDEPSLAQLALAPPLPRALHARLIGSLRQGGAAALGMDLLFTQPAPDARDDAALAQALAGPLPVVLAAAEVPVPSSQVQDYRQRLAPVFAGARQGLVQIDADEDGVVRRAPAAPQALWRAVADAAGRPYTAPPPGALLRPYAPEQPLPYAHYTQALDAARQLPPGALRGRLVLLGQHTPVGGQDQHATALRLLGTGTQSGVFLHATALINALAGDWVRPVAPWVPWAQAALAVALAAWGLRRWHGSRALAVSAALGALAVAASAGSHLAGWWWPALPTLAALALHLNVGAAQAYWRERARRERLRRDFGRYVPRAVADALARADVAPSTRGERRELSLLFADLAGFTRASEHMPPEAVAQALNRYFSAMARTVHAHGGTLDKFIGDAVMAFWNAPLPQPGHAAQALACAQAMQQAMGGLHQAWQGTPFAATHLRIGLHSGVAAVGHLGSAERFTYTAVGDAVNTAARLEGANKAFGTRVLLSGALHARVPGAACLWLDSVVLAGRGAGLDVFTPCADTAAVQAAMALRACVQAGDWAGALACWAALPQHAEAVGAGWPAHRLGLGERLRALAAQGAPPVAFARPLEK</sequence>
<dbReference type="Pfam" id="PF00211">
    <property type="entry name" value="Guanylate_cyc"/>
    <property type="match status" value="1"/>
</dbReference>
<dbReference type="SUPFAM" id="SSF55073">
    <property type="entry name" value="Nucleotide cyclase"/>
    <property type="match status" value="1"/>
</dbReference>
<dbReference type="SMART" id="SM00044">
    <property type="entry name" value="CYCc"/>
    <property type="match status" value="1"/>
</dbReference>
<dbReference type="RefSeq" id="WP_054255654.1">
    <property type="nucleotide sequence ID" value="NZ_CYIG01000008.1"/>
</dbReference>
<dbReference type="InterPro" id="IPR001054">
    <property type="entry name" value="A/G_cyclase"/>
</dbReference>
<keyword evidence="3" id="KW-1185">Reference proteome</keyword>
<feature type="domain" description="Guanylate cyclase" evidence="1">
    <location>
        <begin position="393"/>
        <end position="525"/>
    </location>
</feature>
<dbReference type="Proteomes" id="UP000183656">
    <property type="component" value="Unassembled WGS sequence"/>
</dbReference>